<sequence length="132" mass="15240">MEISISERLGHITVREDYDMIRSFSKKEIRDSVATDCVDEDELYPYSSFERVRKDISGGIVMTEGRQKKQVTDGVERTDTELVVTVRRTGFLKRHRPEFPVSPLTQQELEAGIGDWGKVMIRAMREVLYARA</sequence>
<organism evidence="2 3">
    <name type="scientific">Phytophthora cactorum</name>
    <dbReference type="NCBI Taxonomy" id="29920"/>
    <lineage>
        <taxon>Eukaryota</taxon>
        <taxon>Sar</taxon>
        <taxon>Stramenopiles</taxon>
        <taxon>Oomycota</taxon>
        <taxon>Peronosporomycetes</taxon>
        <taxon>Peronosporales</taxon>
        <taxon>Peronosporaceae</taxon>
        <taxon>Phytophthora</taxon>
    </lineage>
</organism>
<evidence type="ECO:0000313" key="3">
    <source>
        <dbReference type="Proteomes" id="UP000251314"/>
    </source>
</evidence>
<evidence type="ECO:0000313" key="1">
    <source>
        <dbReference type="EMBL" id="KAG2935415.1"/>
    </source>
</evidence>
<dbReference type="OrthoDB" id="117791at2759"/>
<name>A0A329S9L0_9STRA</name>
<reference evidence="1" key="2">
    <citation type="submission" date="2018-10" db="EMBL/GenBank/DDBJ databases">
        <title>Effector identification in a new, highly contiguous assembly of the strawberry crown rot pathogen Phytophthora cactorum.</title>
        <authorList>
            <person name="Armitage A.D."/>
            <person name="Nellist C.F."/>
            <person name="Bates H."/>
            <person name="Vickerstaff R.J."/>
            <person name="Harrison R.J."/>
        </authorList>
    </citation>
    <scope>NUCLEOTIDE SEQUENCE</scope>
    <source>
        <strain evidence="1">4032</strain>
    </source>
</reference>
<keyword evidence="3" id="KW-1185">Reference proteome</keyword>
<dbReference type="Proteomes" id="UP000774804">
    <property type="component" value="Unassembled WGS sequence"/>
</dbReference>
<dbReference type="EMBL" id="RCMI01000097">
    <property type="protein sequence ID" value="KAG2935415.1"/>
    <property type="molecule type" value="Genomic_DNA"/>
</dbReference>
<dbReference type="Proteomes" id="UP000251314">
    <property type="component" value="Unassembled WGS sequence"/>
</dbReference>
<accession>A0A329S9L0</accession>
<evidence type="ECO:0000313" key="2">
    <source>
        <dbReference type="EMBL" id="RAW33401.1"/>
    </source>
</evidence>
<dbReference type="VEuPathDB" id="FungiDB:PC110_g10253"/>
<reference evidence="2 3" key="1">
    <citation type="submission" date="2018-01" db="EMBL/GenBank/DDBJ databases">
        <title>Draft genome of the strawberry crown rot pathogen Phytophthora cactorum.</title>
        <authorList>
            <person name="Armitage A.D."/>
            <person name="Lysoe E."/>
            <person name="Nellist C.F."/>
            <person name="Harrison R.J."/>
            <person name="Brurberg M.B."/>
        </authorList>
    </citation>
    <scope>NUCLEOTIDE SEQUENCE [LARGE SCALE GENOMIC DNA]</scope>
    <source>
        <strain evidence="2 3">10300</strain>
    </source>
</reference>
<comment type="caution">
    <text evidence="2">The sequence shown here is derived from an EMBL/GenBank/DDBJ whole genome shotgun (WGS) entry which is preliminary data.</text>
</comment>
<dbReference type="EMBL" id="MJFZ01000238">
    <property type="protein sequence ID" value="RAW33401.1"/>
    <property type="molecule type" value="Genomic_DNA"/>
</dbReference>
<dbReference type="AlphaFoldDB" id="A0A329S9L0"/>
<proteinExistence type="predicted"/>
<gene>
    <name evidence="2" type="ORF">PC110_g10253</name>
    <name evidence="1" type="ORF">PC115_g4903</name>
</gene>
<protein>
    <submittedName>
        <fullName evidence="2">Uncharacterized protein</fullName>
    </submittedName>
</protein>